<dbReference type="PANTHER" id="PTHR33221">
    <property type="entry name" value="WINGED HELIX-TURN-HELIX TRANSCRIPTIONAL REGULATOR, RRF2 FAMILY"/>
    <property type="match status" value="1"/>
</dbReference>
<dbReference type="EMBL" id="AP019308">
    <property type="protein sequence ID" value="BBH20529.1"/>
    <property type="molecule type" value="Genomic_DNA"/>
</dbReference>
<sequence length="143" mass="15505">MANRGITIGPPRFAVAVHAIVGLTQSRGVLSSSAIASQVNSHATFLRRVLQNLAHAGLVEAREGREGGYILGKSSCQITLADIYLAVKAECPTESEEHSECAEKGKQLNDVLETIFDDAEKQTIDYLSHFTIADIMDKVDFSQ</sequence>
<dbReference type="PROSITE" id="PS51197">
    <property type="entry name" value="HTH_RRF2_2"/>
    <property type="match status" value="1"/>
</dbReference>
<dbReference type="PANTHER" id="PTHR33221:SF15">
    <property type="entry name" value="HTH-TYPE TRANSCRIPTIONAL REGULATOR YWGB-RELATED"/>
    <property type="match status" value="1"/>
</dbReference>
<keyword evidence="2" id="KW-1185">Reference proteome</keyword>
<dbReference type="PROSITE" id="PS01332">
    <property type="entry name" value="HTH_RRF2_1"/>
    <property type="match status" value="1"/>
</dbReference>
<dbReference type="InterPro" id="IPR000944">
    <property type="entry name" value="Tscrpt_reg_Rrf2"/>
</dbReference>
<dbReference type="Gene3D" id="1.10.10.10">
    <property type="entry name" value="Winged helix-like DNA-binding domain superfamily/Winged helix DNA-binding domain"/>
    <property type="match status" value="1"/>
</dbReference>
<dbReference type="GO" id="GO:0003700">
    <property type="term" value="F:DNA-binding transcription factor activity"/>
    <property type="evidence" value="ECO:0007669"/>
    <property type="project" value="TreeGrafter"/>
</dbReference>
<dbReference type="InterPro" id="IPR030489">
    <property type="entry name" value="TR_Rrf2-type_CS"/>
</dbReference>
<accession>A0A3G9JC56</accession>
<dbReference type="NCBIfam" id="TIGR00738">
    <property type="entry name" value="rrf2_super"/>
    <property type="match status" value="1"/>
</dbReference>
<reference evidence="1 2" key="1">
    <citation type="submission" date="2018-11" db="EMBL/GenBank/DDBJ databases">
        <title>Complete genome sequence of Paenibacillus baekrokdamisoli strain KCTC 33723.</title>
        <authorList>
            <person name="Kang S.W."/>
            <person name="Lee K.C."/>
            <person name="Kim K.K."/>
            <person name="Kim J.S."/>
            <person name="Kim D.S."/>
            <person name="Ko S.H."/>
            <person name="Yang S.H."/>
            <person name="Lee J.S."/>
        </authorList>
    </citation>
    <scope>NUCLEOTIDE SEQUENCE [LARGE SCALE GENOMIC DNA]</scope>
    <source>
        <strain evidence="1 2">KCTC 33723</strain>
    </source>
</reference>
<dbReference type="SUPFAM" id="SSF46785">
    <property type="entry name" value="Winged helix' DNA-binding domain"/>
    <property type="match status" value="1"/>
</dbReference>
<dbReference type="InterPro" id="IPR036388">
    <property type="entry name" value="WH-like_DNA-bd_sf"/>
</dbReference>
<proteinExistence type="predicted"/>
<evidence type="ECO:0000313" key="1">
    <source>
        <dbReference type="EMBL" id="BBH20529.1"/>
    </source>
</evidence>
<organism evidence="1 2">
    <name type="scientific">Paenibacillus baekrokdamisoli</name>
    <dbReference type="NCBI Taxonomy" id="1712516"/>
    <lineage>
        <taxon>Bacteria</taxon>
        <taxon>Bacillati</taxon>
        <taxon>Bacillota</taxon>
        <taxon>Bacilli</taxon>
        <taxon>Bacillales</taxon>
        <taxon>Paenibacillaceae</taxon>
        <taxon>Paenibacillus</taxon>
    </lineage>
</organism>
<dbReference type="OrthoDB" id="32510at2"/>
<dbReference type="AlphaFoldDB" id="A0A3G9JC56"/>
<name>A0A3G9JC56_9BACL</name>
<dbReference type="RefSeq" id="WP_125655631.1">
    <property type="nucleotide sequence ID" value="NZ_AP019308.1"/>
</dbReference>
<dbReference type="InterPro" id="IPR036390">
    <property type="entry name" value="WH_DNA-bd_sf"/>
</dbReference>
<dbReference type="Proteomes" id="UP000275368">
    <property type="component" value="Chromosome"/>
</dbReference>
<gene>
    <name evidence="1" type="ORF">Back11_18740</name>
</gene>
<evidence type="ECO:0000313" key="2">
    <source>
        <dbReference type="Proteomes" id="UP000275368"/>
    </source>
</evidence>
<dbReference type="KEGG" id="pbk:Back11_18740"/>
<dbReference type="Pfam" id="PF02082">
    <property type="entry name" value="Rrf2"/>
    <property type="match status" value="1"/>
</dbReference>
<dbReference type="GO" id="GO:0005829">
    <property type="term" value="C:cytosol"/>
    <property type="evidence" value="ECO:0007669"/>
    <property type="project" value="TreeGrafter"/>
</dbReference>
<protein>
    <submittedName>
        <fullName evidence="1">AsnC family transcriptional regulator</fullName>
    </submittedName>
</protein>